<evidence type="ECO:0008006" key="3">
    <source>
        <dbReference type="Google" id="ProtNLM"/>
    </source>
</evidence>
<reference evidence="1" key="1">
    <citation type="submission" date="2020-09" db="EMBL/GenBank/DDBJ databases">
        <authorList>
            <person name="Kim M.K."/>
        </authorList>
    </citation>
    <scope>NUCLEOTIDE SEQUENCE</scope>
    <source>
        <strain evidence="1">BT702</strain>
    </source>
</reference>
<dbReference type="RefSeq" id="WP_190885404.1">
    <property type="nucleotide sequence ID" value="NZ_JACWZY010000002.1"/>
</dbReference>
<protein>
    <recommendedName>
        <fullName evidence="3">Lipocalin-like domain-containing protein</fullName>
    </recommendedName>
</protein>
<dbReference type="Proteomes" id="UP000598820">
    <property type="component" value="Unassembled WGS sequence"/>
</dbReference>
<organism evidence="1 2">
    <name type="scientific">Spirosoma profusum</name>
    <dbReference type="NCBI Taxonomy" id="2771354"/>
    <lineage>
        <taxon>Bacteria</taxon>
        <taxon>Pseudomonadati</taxon>
        <taxon>Bacteroidota</taxon>
        <taxon>Cytophagia</taxon>
        <taxon>Cytophagales</taxon>
        <taxon>Cytophagaceae</taxon>
        <taxon>Spirosoma</taxon>
    </lineage>
</organism>
<gene>
    <name evidence="1" type="ORF">IC229_02785</name>
</gene>
<accession>A0A926Y0I6</accession>
<dbReference type="AlphaFoldDB" id="A0A926Y0I6"/>
<proteinExistence type="predicted"/>
<sequence>MPVYGITIVIILITSSCKKENDPLPTSQSFVGKTYQIVSFTLNPALDLDNDGIADTDLTLLFSDCRKDDTVTFETGGKILTGFGTSKCTGDDTSDRNGGTWTYDQSRNVLKTLDKDDPTVITEWAIEASGNTLRSVEQFEAQGVTYTSTMVMKAI</sequence>
<evidence type="ECO:0000313" key="2">
    <source>
        <dbReference type="Proteomes" id="UP000598820"/>
    </source>
</evidence>
<dbReference type="EMBL" id="JACWZY010000002">
    <property type="protein sequence ID" value="MBD2699546.1"/>
    <property type="molecule type" value="Genomic_DNA"/>
</dbReference>
<comment type="caution">
    <text evidence="1">The sequence shown here is derived from an EMBL/GenBank/DDBJ whole genome shotgun (WGS) entry which is preliminary data.</text>
</comment>
<name>A0A926Y0I6_9BACT</name>
<keyword evidence="2" id="KW-1185">Reference proteome</keyword>
<evidence type="ECO:0000313" key="1">
    <source>
        <dbReference type="EMBL" id="MBD2699546.1"/>
    </source>
</evidence>